<dbReference type="Gene3D" id="3.40.630.10">
    <property type="entry name" value="Zn peptidases"/>
    <property type="match status" value="1"/>
</dbReference>
<accession>A0ABS1KVQ8</accession>
<evidence type="ECO:0000256" key="1">
    <source>
        <dbReference type="ARBA" id="ARBA00001947"/>
    </source>
</evidence>
<dbReference type="EMBL" id="JAERRB010000006">
    <property type="protein sequence ID" value="MBL0743393.1"/>
    <property type="molecule type" value="Genomic_DNA"/>
</dbReference>
<evidence type="ECO:0000313" key="9">
    <source>
        <dbReference type="Proteomes" id="UP000613030"/>
    </source>
</evidence>
<keyword evidence="5" id="KW-0862">Zinc</keyword>
<comment type="similarity">
    <text evidence="2">Belongs to the peptidase M14 family.</text>
</comment>
<gene>
    <name evidence="8" type="ORF">JI741_19325</name>
</gene>
<dbReference type="InterPro" id="IPR000834">
    <property type="entry name" value="Peptidase_M14"/>
</dbReference>
<dbReference type="PANTHER" id="PTHR11705:SF143">
    <property type="entry name" value="SLL0236 PROTEIN"/>
    <property type="match status" value="1"/>
</dbReference>
<evidence type="ECO:0000256" key="3">
    <source>
        <dbReference type="ARBA" id="ARBA00022670"/>
    </source>
</evidence>
<evidence type="ECO:0000256" key="6">
    <source>
        <dbReference type="ARBA" id="ARBA00023049"/>
    </source>
</evidence>
<keyword evidence="3" id="KW-0645">Protease</keyword>
<dbReference type="RefSeq" id="WP_202012701.1">
    <property type="nucleotide sequence ID" value="NZ_JAERRB010000006.1"/>
</dbReference>
<dbReference type="CDD" id="cd03143">
    <property type="entry name" value="A4_beta-galactosidase_middle_domain"/>
    <property type="match status" value="1"/>
</dbReference>
<dbReference type="InterPro" id="IPR029062">
    <property type="entry name" value="Class_I_gatase-like"/>
</dbReference>
<dbReference type="Proteomes" id="UP000613030">
    <property type="component" value="Unassembled WGS sequence"/>
</dbReference>
<evidence type="ECO:0000256" key="2">
    <source>
        <dbReference type="ARBA" id="ARBA00005988"/>
    </source>
</evidence>
<comment type="cofactor">
    <cofactor evidence="1">
        <name>Zn(2+)</name>
        <dbReference type="ChEBI" id="CHEBI:29105"/>
    </cofactor>
</comment>
<comment type="caution">
    <text evidence="8">The sequence shown here is derived from an EMBL/GenBank/DDBJ whole genome shotgun (WGS) entry which is preliminary data.</text>
</comment>
<reference evidence="8 9" key="1">
    <citation type="submission" date="2021-01" db="EMBL/GenBank/DDBJ databases">
        <title>Chryseolinea sp. Jin1 Genome sequencing and assembly.</title>
        <authorList>
            <person name="Kim I."/>
        </authorList>
    </citation>
    <scope>NUCLEOTIDE SEQUENCE [LARGE SCALE GENOMIC DNA]</scope>
    <source>
        <strain evidence="8 9">Jin1</strain>
    </source>
</reference>
<keyword evidence="4" id="KW-0378">Hydrolase</keyword>
<evidence type="ECO:0000313" key="8">
    <source>
        <dbReference type="EMBL" id="MBL0743393.1"/>
    </source>
</evidence>
<keyword evidence="8" id="KW-0121">Carboxypeptidase</keyword>
<keyword evidence="6" id="KW-0482">Metalloprotease</keyword>
<dbReference type="SMART" id="SM00631">
    <property type="entry name" value="Zn_pept"/>
    <property type="match status" value="1"/>
</dbReference>
<dbReference type="CDD" id="cd06238">
    <property type="entry name" value="M14-like"/>
    <property type="match status" value="1"/>
</dbReference>
<dbReference type="PANTHER" id="PTHR11705">
    <property type="entry name" value="PROTEASE FAMILY M14 CARBOXYPEPTIDASE A,B"/>
    <property type="match status" value="1"/>
</dbReference>
<evidence type="ECO:0000256" key="5">
    <source>
        <dbReference type="ARBA" id="ARBA00022833"/>
    </source>
</evidence>
<dbReference type="SUPFAM" id="SSF53187">
    <property type="entry name" value="Zn-dependent exopeptidases"/>
    <property type="match status" value="1"/>
</dbReference>
<dbReference type="GO" id="GO:0004180">
    <property type="term" value="F:carboxypeptidase activity"/>
    <property type="evidence" value="ECO:0007669"/>
    <property type="project" value="UniProtKB-KW"/>
</dbReference>
<protein>
    <submittedName>
        <fullName evidence="8">Zinc carboxypeptidase</fullName>
    </submittedName>
</protein>
<evidence type="ECO:0000259" key="7">
    <source>
        <dbReference type="SMART" id="SM00631"/>
    </source>
</evidence>
<sequence>MLRSFLLTFFLTSIAIYTSGQPDLSYYLPEGVTYDPAIPTPKSIIGHEVGEWHVTHDRLVNYMYALDKASDRVTLEVTGHTYEGRPLLLLTITSPKNHQNLEAIRSQHVQLADPAKSSSLDTKNMPAVFYIGFSIHGNEASGVNAGLLAAYHFAAAKGKDIESYLDNTIILFDPSYNPDGMQRFSSWVNSRKSQVISTDPNDTEHNEAWPGGRFNHYWFDLNRDWLVAQHPESQARVKSFQKWKPNVLTDHHEMGTNATFFFQPGVPSRMHPLTPEKNLELTKRIGEFHAKALDEIGSFYYTQEGYDDFYYGKGSTFPDVQGSIGILFEQASSRGHSQESINGVLTFPFTVRNQFTTALSSLKAVNTLREDLLNYQRQFFKDAVAEAAKDPVKAYLFGSSKDPVRAFYLAEIIARQNVDIYKVGSNQTVNGKTYVAASSYVVPMNQAQYKLIKGMFEKRSTFKDSLFYDISSWTLPLAFGLDYEELKATPAFGEKLTTPKMPEGKRVGGKSEYAYVFESYGYYAPRAIYRILSHGLRLKVASDPFYSTDGRKFDRGALLLEVGSQEKNADQIEFIVNEIVSKDGIDVYAFNTGLDYKGVSLGSGSFLPLKKPVIGMLVGDGISPTDVGEVWHMLDTRFQIPVSLIPVNVFDRTNLNKYNTLILPPTVSTPALSEATKEKLKAWTQAGGVIIGLENSVTWLTNIGLGRFDMKKEDEKKDAVIKPRPYGDIDEYTGAQETSGAIFEATVDLTHPLLYGYTNARIPIFKSNNLFMEKAKNAYGNPVVFTASPLISGYISKQNYGKVKESAVAGVTAYGQGRVVGFTDNLCFRAFWLGSNKMLMNAIYYGPLISNTSSR</sequence>
<dbReference type="SUPFAM" id="SSF52317">
    <property type="entry name" value="Class I glutamine amidotransferase-like"/>
    <property type="match status" value="1"/>
</dbReference>
<proteinExistence type="inferred from homology"/>
<keyword evidence="9" id="KW-1185">Reference proteome</keyword>
<evidence type="ECO:0000256" key="4">
    <source>
        <dbReference type="ARBA" id="ARBA00022801"/>
    </source>
</evidence>
<feature type="domain" description="Peptidase M14" evidence="7">
    <location>
        <begin position="53"/>
        <end position="339"/>
    </location>
</feature>
<name>A0ABS1KVQ8_9BACT</name>
<dbReference type="Pfam" id="PF00246">
    <property type="entry name" value="Peptidase_M14"/>
    <property type="match status" value="1"/>
</dbReference>
<organism evidence="8 9">
    <name type="scientific">Chryseolinea lacunae</name>
    <dbReference type="NCBI Taxonomy" id="2801331"/>
    <lineage>
        <taxon>Bacteria</taxon>
        <taxon>Pseudomonadati</taxon>
        <taxon>Bacteroidota</taxon>
        <taxon>Cytophagia</taxon>
        <taxon>Cytophagales</taxon>
        <taxon>Fulvivirgaceae</taxon>
        <taxon>Chryseolinea</taxon>
    </lineage>
</organism>